<keyword evidence="10" id="KW-1185">Reference proteome</keyword>
<evidence type="ECO:0000259" key="8">
    <source>
        <dbReference type="PROSITE" id="PS50103"/>
    </source>
</evidence>
<dbReference type="GO" id="GO:0035925">
    <property type="term" value="F:mRNA 3'-UTR AU-rich region binding"/>
    <property type="evidence" value="ECO:0007669"/>
    <property type="project" value="UniProtKB-UniRule"/>
</dbReference>
<dbReference type="Pfam" id="PF00642">
    <property type="entry name" value="zf-CCCH"/>
    <property type="match status" value="2"/>
</dbReference>
<keyword evidence="2 6" id="KW-0677">Repeat</keyword>
<feature type="domain" description="C3H1-type" evidence="8">
    <location>
        <begin position="164"/>
        <end position="192"/>
    </location>
</feature>
<evidence type="ECO:0000256" key="2">
    <source>
        <dbReference type="ARBA" id="ARBA00022737"/>
    </source>
</evidence>
<feature type="compositionally biased region" description="Low complexity" evidence="7">
    <location>
        <begin position="256"/>
        <end position="277"/>
    </location>
</feature>
<organism evidence="9 10">
    <name type="scientific">Terrapene triunguis</name>
    <name type="common">Three-toed box turtle</name>
    <dbReference type="NCBI Taxonomy" id="2587831"/>
    <lineage>
        <taxon>Eukaryota</taxon>
        <taxon>Metazoa</taxon>
        <taxon>Chordata</taxon>
        <taxon>Craniata</taxon>
        <taxon>Vertebrata</taxon>
        <taxon>Euteleostomi</taxon>
        <taxon>Archelosauria</taxon>
        <taxon>Testudinata</taxon>
        <taxon>Testudines</taxon>
        <taxon>Cryptodira</taxon>
        <taxon>Durocryptodira</taxon>
        <taxon>Testudinoidea</taxon>
        <taxon>Emydidae</taxon>
        <taxon>Terrapene</taxon>
    </lineage>
</organism>
<dbReference type="InParanoid" id="A0A674IL16"/>
<evidence type="ECO:0000313" key="9">
    <source>
        <dbReference type="Ensembl" id="ENSTMTP00000008279.1"/>
    </source>
</evidence>
<feature type="compositionally biased region" description="Low complexity" evidence="7">
    <location>
        <begin position="201"/>
        <end position="216"/>
    </location>
</feature>
<dbReference type="Gene3D" id="4.10.1000.10">
    <property type="entry name" value="Zinc finger, CCCH-type"/>
    <property type="match status" value="2"/>
</dbReference>
<dbReference type="FunFam" id="4.10.1000.10:FF:000002">
    <property type="entry name" value="Zinc finger protein 36, C3H1 type-like 1"/>
    <property type="match status" value="1"/>
</dbReference>
<evidence type="ECO:0000256" key="4">
    <source>
        <dbReference type="ARBA" id="ARBA00022833"/>
    </source>
</evidence>
<comment type="subunit">
    <text evidence="6">Associates with the cytoplasmic CCR4-NOT deadenylase complex to trigger ARE-containing mRNA deadenylation and decay processes.</text>
</comment>
<dbReference type="GO" id="GO:1900153">
    <property type="term" value="P:positive regulation of nuclear-transcribed mRNA catabolic process, deadenylation-dependent decay"/>
    <property type="evidence" value="ECO:0007669"/>
    <property type="project" value="UniProtKB-UniRule"/>
</dbReference>
<feature type="zinc finger region" description="C3H1-type" evidence="5">
    <location>
        <begin position="164"/>
        <end position="192"/>
    </location>
</feature>
<comment type="subcellular location">
    <subcellularLocation>
        <location evidence="6">Nucleus</location>
    </subcellularLocation>
    <subcellularLocation>
        <location evidence="6">Cytoplasm</location>
    </subcellularLocation>
</comment>
<evidence type="ECO:0000256" key="3">
    <source>
        <dbReference type="ARBA" id="ARBA00022771"/>
    </source>
</evidence>
<dbReference type="GO" id="GO:0008270">
    <property type="term" value="F:zinc ion binding"/>
    <property type="evidence" value="ECO:0007669"/>
    <property type="project" value="UniProtKB-KW"/>
</dbReference>
<dbReference type="PANTHER" id="PTHR12547:SF53">
    <property type="entry name" value="MRNA DECAY ACTIVATOR PROTEIN ZFP36L1"/>
    <property type="match status" value="1"/>
</dbReference>
<dbReference type="PANTHER" id="PTHR12547">
    <property type="entry name" value="CCCH ZINC FINGER/TIS11-RELATED"/>
    <property type="match status" value="1"/>
</dbReference>
<keyword evidence="6" id="KW-0963">Cytoplasm</keyword>
<feature type="domain" description="C3H1-type" evidence="8">
    <location>
        <begin position="126"/>
        <end position="154"/>
    </location>
</feature>
<evidence type="ECO:0000256" key="7">
    <source>
        <dbReference type="SAM" id="MobiDB-lite"/>
    </source>
</evidence>
<name>A0A674IL16_9SAUR</name>
<dbReference type="InterPro" id="IPR045877">
    <property type="entry name" value="ZFP36-like"/>
</dbReference>
<sequence length="311" mass="32571">MAVPSLAAGGVWTERGCWLASSKRLPPPLPLQAFLRLNVGEEPGLAARCPVGYQRAFSASPAAPSGSAEPLEDGVGASDAHWSLPGQWGWAPVLPRTSLQRIPFRAERSASVIEGCREGAAAASSRYKTELCRTYEESGVCKYGAKCQFAHGAGELRGLSRHPKYKTELCRTFHTAGFCPYGSRCHFIHNAEEQRQPPRLGGRSPSFSRSASLSPSASPPAPGPCCCRHPAGEPPCLAFPATVALGQDGAGGAPAVPDAFAFPGQLSLQRSPSSDSLSDQEESGGSSGSESPGLGPSGRRLPIFSRLSVSD</sequence>
<feature type="zinc finger region" description="C3H1-type" evidence="5">
    <location>
        <begin position="126"/>
        <end position="154"/>
    </location>
</feature>
<dbReference type="GO" id="GO:0005737">
    <property type="term" value="C:cytoplasm"/>
    <property type="evidence" value="ECO:0007669"/>
    <property type="project" value="UniProtKB-SubCell"/>
</dbReference>
<feature type="region of interest" description="Disordered" evidence="7">
    <location>
        <begin position="194"/>
        <end position="217"/>
    </location>
</feature>
<feature type="compositionally biased region" description="Low complexity" evidence="7">
    <location>
        <begin position="288"/>
        <end position="300"/>
    </location>
</feature>
<dbReference type="AlphaFoldDB" id="A0A674IL16"/>
<dbReference type="Proteomes" id="UP000472274">
    <property type="component" value="Unplaced"/>
</dbReference>
<keyword evidence="6" id="KW-0539">Nucleus</keyword>
<keyword evidence="3 5" id="KW-0863">Zinc-finger</keyword>
<dbReference type="GO" id="GO:0061158">
    <property type="term" value="P:3'-UTR-mediated mRNA destabilization"/>
    <property type="evidence" value="ECO:0007669"/>
    <property type="project" value="UniProtKB-UniRule"/>
</dbReference>
<dbReference type="FunFam" id="4.10.1000.10:FF:000001">
    <property type="entry name" value="zinc finger CCCH domain-containing protein 15-like"/>
    <property type="match status" value="1"/>
</dbReference>
<dbReference type="GO" id="GO:0005634">
    <property type="term" value="C:nucleus"/>
    <property type="evidence" value="ECO:0007669"/>
    <property type="project" value="UniProtKB-SubCell"/>
</dbReference>
<reference evidence="9" key="2">
    <citation type="submission" date="2025-09" db="UniProtKB">
        <authorList>
            <consortium name="Ensembl"/>
        </authorList>
    </citation>
    <scope>IDENTIFICATION</scope>
</reference>
<evidence type="ECO:0000256" key="6">
    <source>
        <dbReference type="RuleBase" id="RU369014"/>
    </source>
</evidence>
<dbReference type="SMART" id="SM00356">
    <property type="entry name" value="ZnF_C3H1"/>
    <property type="match status" value="2"/>
</dbReference>
<evidence type="ECO:0000256" key="1">
    <source>
        <dbReference type="ARBA" id="ARBA00022723"/>
    </source>
</evidence>
<dbReference type="SUPFAM" id="SSF90229">
    <property type="entry name" value="CCCH zinc finger"/>
    <property type="match status" value="2"/>
</dbReference>
<evidence type="ECO:0000313" key="10">
    <source>
        <dbReference type="Proteomes" id="UP000472274"/>
    </source>
</evidence>
<keyword evidence="4 5" id="KW-0862">Zinc</keyword>
<keyword evidence="1 5" id="KW-0479">Metal-binding</keyword>
<dbReference type="InterPro" id="IPR036855">
    <property type="entry name" value="Znf_CCCH_sf"/>
</dbReference>
<comment type="function">
    <text evidence="6">Zinc-finger RNA-binding protein that destabilizes several cytoplasmic AU-rich element (ARE)-containing mRNA transcripts by promoting their poly(A) tail removal or deadenylation, and hence provide a mechanism for attenuating protein synthesis. Acts as a 3'-untranslated region (UTR) ARE mRNA-binding adapter protein to communicate signaling events to the mRNA decay machinery. Functions by recruiting the CCR4-NOT deadenylase complex and probably other components of the cytoplasmic RNA decay machinery to the bound ARE-containing mRNAs, and hence promotes ARE-mediated mRNA deadenylation and decay processes. Binds to 3'-UTR ARE of numerous mRNAs.</text>
</comment>
<dbReference type="GeneTree" id="ENSGT00940000161584"/>
<dbReference type="PROSITE" id="PS50103">
    <property type="entry name" value="ZF_C3H1"/>
    <property type="match status" value="2"/>
</dbReference>
<accession>A0A674IL16</accession>
<proteinExistence type="predicted"/>
<reference evidence="9" key="1">
    <citation type="submission" date="2025-08" db="UniProtKB">
        <authorList>
            <consortium name="Ensembl"/>
        </authorList>
    </citation>
    <scope>IDENTIFICATION</scope>
</reference>
<dbReference type="Ensembl" id="ENSTMTT00000008560.1">
    <property type="protein sequence ID" value="ENSTMTP00000008279.1"/>
    <property type="gene ID" value="ENSTMTG00000006034.1"/>
</dbReference>
<evidence type="ECO:0000256" key="5">
    <source>
        <dbReference type="PROSITE-ProRule" id="PRU00723"/>
    </source>
</evidence>
<keyword evidence="6" id="KW-0687">Ribonucleoprotein</keyword>
<dbReference type="InterPro" id="IPR000571">
    <property type="entry name" value="Znf_CCCH"/>
</dbReference>
<dbReference type="GO" id="GO:1990904">
    <property type="term" value="C:ribonucleoprotein complex"/>
    <property type="evidence" value="ECO:0007669"/>
    <property type="project" value="UniProtKB-KW"/>
</dbReference>
<feature type="region of interest" description="Disordered" evidence="7">
    <location>
        <begin position="256"/>
        <end position="311"/>
    </location>
</feature>
<protein>
    <recommendedName>
        <fullName evidence="6">mRNA decay activator protein ZFP36</fullName>
    </recommendedName>
    <alternativeName>
        <fullName evidence="6">Zinc finger protein 36</fullName>
    </alternativeName>
</protein>